<keyword evidence="3" id="KW-0934">Plastid</keyword>
<evidence type="ECO:0000313" key="3">
    <source>
        <dbReference type="EMBL" id="ALO21054.1"/>
    </source>
</evidence>
<dbReference type="Pfam" id="PF07460">
    <property type="entry name" value="NUMOD3"/>
    <property type="match status" value="1"/>
</dbReference>
<dbReference type="EMBL" id="KT624824">
    <property type="protein sequence ID" value="ALO21054.1"/>
    <property type="molecule type" value="Genomic_DNA"/>
</dbReference>
<dbReference type="Pfam" id="PF01541">
    <property type="entry name" value="GIY-YIG"/>
    <property type="match status" value="1"/>
</dbReference>
<dbReference type="AlphaFoldDB" id="A0A0S2IBV4"/>
<gene>
    <name evidence="3" type="primary">orf214</name>
</gene>
<organism evidence="3">
    <name type="scientific">Lobochlamys segnis</name>
    <dbReference type="NCBI Taxonomy" id="52035"/>
    <lineage>
        <taxon>Eukaryota</taxon>
        <taxon>Viridiplantae</taxon>
        <taxon>Chlorophyta</taxon>
        <taxon>core chlorophytes</taxon>
        <taxon>Chlorophyceae</taxon>
        <taxon>CS clade</taxon>
        <taxon>Chlamydomonadales</taxon>
        <taxon>Chlamydomonadaceae</taxon>
        <taxon>Lobochlamys</taxon>
    </lineage>
</organism>
<comment type="similarity">
    <text evidence="1">To endonucleases of group I introns of fungi and phage.</text>
</comment>
<accession>A0A0S2IBV4</accession>
<dbReference type="SUPFAM" id="SSF64496">
    <property type="entry name" value="DNA-binding domain of intron-encoded endonucleases"/>
    <property type="match status" value="2"/>
</dbReference>
<geneLocation type="chloroplast" evidence="3"/>
<dbReference type="SMART" id="SM00465">
    <property type="entry name" value="GIYc"/>
    <property type="match status" value="1"/>
</dbReference>
<keyword evidence="3" id="KW-0255">Endonuclease</keyword>
<dbReference type="Gene3D" id="3.40.1440.10">
    <property type="entry name" value="GIY-YIG endonuclease"/>
    <property type="match status" value="1"/>
</dbReference>
<protein>
    <submittedName>
        <fullName evidence="3">Putative GIY-YIG homing endonuclease</fullName>
    </submittedName>
</protein>
<keyword evidence="3" id="KW-0540">Nuclease</keyword>
<feature type="domain" description="GIY-YIG" evidence="2">
    <location>
        <begin position="14"/>
        <end position="105"/>
    </location>
</feature>
<dbReference type="GO" id="GO:0003677">
    <property type="term" value="F:DNA binding"/>
    <property type="evidence" value="ECO:0007669"/>
    <property type="project" value="InterPro"/>
</dbReference>
<dbReference type="InterPro" id="IPR003611">
    <property type="entry name" value="NUMOD3"/>
</dbReference>
<reference evidence="3" key="1">
    <citation type="journal article" date="2015" name="BMC Evol. Biol.">
        <title>Chloroplast phylogenomic analysis of chlorophyte green algae identifies a novel lineage sister to the Sphaeropleales (Chlorophyceae).</title>
        <authorList>
            <person name="Lemieux C."/>
            <person name="Vincent A.T."/>
            <person name="Labarre A."/>
            <person name="Otis C."/>
            <person name="Turmel M."/>
        </authorList>
    </citation>
    <scope>NUCLEOTIDE SEQUENCE</scope>
</reference>
<evidence type="ECO:0000259" key="2">
    <source>
        <dbReference type="PROSITE" id="PS50164"/>
    </source>
</evidence>
<sequence length="214" mass="24913">MTQKFELPLFPTRFKSGIYIITCLPLQKYYVGSSLYVVRRINAHKSDLRRGCHHNAELQKDYNFYGLGKFVFQRLLFGVGLEKKELEKLETQILLTLAIQQRYNKYTDWRKRGSATNPFYGKTHSLEARKQQSLANKGKPSSFLGHSQTNEVKKLISQQNTGASAKDRRKPLYIDSIYYESVSEASSQTGLARRLIRKRCHSSEEVYQNYQWAN</sequence>
<keyword evidence="3" id="KW-0378">Hydrolase</keyword>
<proteinExistence type="predicted"/>
<evidence type="ECO:0000256" key="1">
    <source>
        <dbReference type="ARBA" id="ARBA00010045"/>
    </source>
</evidence>
<dbReference type="PROSITE" id="PS50164">
    <property type="entry name" value="GIY_YIG"/>
    <property type="match status" value="1"/>
</dbReference>
<name>A0A0S2IBV4_9CHLO</name>
<keyword evidence="3" id="KW-0150">Chloroplast</keyword>
<dbReference type="SUPFAM" id="SSF82771">
    <property type="entry name" value="GIY-YIG endonuclease"/>
    <property type="match status" value="1"/>
</dbReference>
<dbReference type="InterPro" id="IPR035901">
    <property type="entry name" value="GIY-YIG_endonuc_sf"/>
</dbReference>
<dbReference type="InterPro" id="IPR000305">
    <property type="entry name" value="GIY-YIG_endonuc"/>
</dbReference>
<dbReference type="GO" id="GO:0004519">
    <property type="term" value="F:endonuclease activity"/>
    <property type="evidence" value="ECO:0007669"/>
    <property type="project" value="UniProtKB-KW"/>
</dbReference>